<evidence type="ECO:0000256" key="4">
    <source>
        <dbReference type="ARBA" id="ARBA00022691"/>
    </source>
</evidence>
<dbReference type="Gene3D" id="3.40.50.150">
    <property type="entry name" value="Vaccinia Virus protein VP39"/>
    <property type="match status" value="1"/>
</dbReference>
<dbReference type="InterPro" id="IPR029063">
    <property type="entry name" value="SAM-dependent_MTases_sf"/>
</dbReference>
<evidence type="ECO:0000259" key="6">
    <source>
        <dbReference type="Pfam" id="PF07669"/>
    </source>
</evidence>
<keyword evidence="4" id="KW-0949">S-adenosyl-L-methionine</keyword>
<dbReference type="EMBL" id="WOFE01000001">
    <property type="protein sequence ID" value="MBM5570542.1"/>
    <property type="molecule type" value="Genomic_DNA"/>
</dbReference>
<dbReference type="PANTHER" id="PTHR33841">
    <property type="entry name" value="DNA METHYLTRANSFERASE YEEA-RELATED"/>
    <property type="match status" value="1"/>
</dbReference>
<keyword evidence="2 7" id="KW-0489">Methyltransferase</keyword>
<evidence type="ECO:0000256" key="1">
    <source>
        <dbReference type="ARBA" id="ARBA00011900"/>
    </source>
</evidence>
<keyword evidence="8" id="KW-1185">Reference proteome</keyword>
<accession>A0ABS2C8R6</accession>
<evidence type="ECO:0000256" key="3">
    <source>
        <dbReference type="ARBA" id="ARBA00022679"/>
    </source>
</evidence>
<comment type="caution">
    <text evidence="7">The sequence shown here is derived from an EMBL/GenBank/DDBJ whole genome shotgun (WGS) entry which is preliminary data.</text>
</comment>
<dbReference type="SUPFAM" id="SSF53335">
    <property type="entry name" value="S-adenosyl-L-methionine-dependent methyltransferases"/>
    <property type="match status" value="1"/>
</dbReference>
<gene>
    <name evidence="7" type="ORF">GM173_02995</name>
</gene>
<evidence type="ECO:0000313" key="7">
    <source>
        <dbReference type="EMBL" id="MBM5570542.1"/>
    </source>
</evidence>
<dbReference type="PRINTS" id="PR00507">
    <property type="entry name" value="N12N6MTFRASE"/>
</dbReference>
<dbReference type="RefSeq" id="WP_203569837.1">
    <property type="nucleotide sequence ID" value="NZ_WOFE01000001.1"/>
</dbReference>
<evidence type="ECO:0000313" key="8">
    <source>
        <dbReference type="Proteomes" id="UP001195660"/>
    </source>
</evidence>
<proteinExistence type="predicted"/>
<feature type="domain" description="Type II methyltransferase M.TaqI-like" evidence="6">
    <location>
        <begin position="318"/>
        <end position="547"/>
    </location>
</feature>
<dbReference type="EC" id="2.1.1.72" evidence="1"/>
<dbReference type="PANTHER" id="PTHR33841:SF1">
    <property type="entry name" value="DNA METHYLTRANSFERASE A"/>
    <property type="match status" value="1"/>
</dbReference>
<dbReference type="InterPro" id="IPR011639">
    <property type="entry name" value="MethylTrfase_TaqI-like_dom"/>
</dbReference>
<dbReference type="GO" id="GO:0008168">
    <property type="term" value="F:methyltransferase activity"/>
    <property type="evidence" value="ECO:0007669"/>
    <property type="project" value="UniProtKB-KW"/>
</dbReference>
<dbReference type="GO" id="GO:0032259">
    <property type="term" value="P:methylation"/>
    <property type="evidence" value="ECO:0007669"/>
    <property type="project" value="UniProtKB-KW"/>
</dbReference>
<evidence type="ECO:0000256" key="5">
    <source>
        <dbReference type="ARBA" id="ARBA00047942"/>
    </source>
</evidence>
<protein>
    <recommendedName>
        <fullName evidence="1">site-specific DNA-methyltransferase (adenine-specific)</fullName>
        <ecNumber evidence="1">2.1.1.72</ecNumber>
    </recommendedName>
</protein>
<evidence type="ECO:0000256" key="2">
    <source>
        <dbReference type="ARBA" id="ARBA00022603"/>
    </source>
</evidence>
<dbReference type="Proteomes" id="UP001195660">
    <property type="component" value="Unassembled WGS sequence"/>
</dbReference>
<keyword evidence="3" id="KW-0808">Transferase</keyword>
<dbReference type="InterPro" id="IPR050953">
    <property type="entry name" value="N4_N6_ade-DNA_methylase"/>
</dbReference>
<reference evidence="7 8" key="1">
    <citation type="submission" date="2019-11" db="EMBL/GenBank/DDBJ databases">
        <title>Novel Deefgea species.</title>
        <authorList>
            <person name="Han J.-H."/>
        </authorList>
    </citation>
    <scope>NUCLEOTIDE SEQUENCE [LARGE SCALE GENOMIC DNA]</scope>
    <source>
        <strain evidence="7 8">LMG 24817</strain>
    </source>
</reference>
<dbReference type="Pfam" id="PF07669">
    <property type="entry name" value="Eco57I"/>
    <property type="match status" value="1"/>
</dbReference>
<name>A0ABS2C8R6_9NEIS</name>
<comment type="catalytic activity">
    <reaction evidence="5">
        <text>a 2'-deoxyadenosine in DNA + S-adenosyl-L-methionine = an N(6)-methyl-2'-deoxyadenosine in DNA + S-adenosyl-L-homocysteine + H(+)</text>
        <dbReference type="Rhea" id="RHEA:15197"/>
        <dbReference type="Rhea" id="RHEA-COMP:12418"/>
        <dbReference type="Rhea" id="RHEA-COMP:12419"/>
        <dbReference type="ChEBI" id="CHEBI:15378"/>
        <dbReference type="ChEBI" id="CHEBI:57856"/>
        <dbReference type="ChEBI" id="CHEBI:59789"/>
        <dbReference type="ChEBI" id="CHEBI:90615"/>
        <dbReference type="ChEBI" id="CHEBI:90616"/>
        <dbReference type="EC" id="2.1.1.72"/>
    </reaction>
</comment>
<organism evidence="7 8">
    <name type="scientific">Deefgea chitinilytica</name>
    <dbReference type="NCBI Taxonomy" id="570276"/>
    <lineage>
        <taxon>Bacteria</taxon>
        <taxon>Pseudomonadati</taxon>
        <taxon>Pseudomonadota</taxon>
        <taxon>Betaproteobacteria</taxon>
        <taxon>Neisseriales</taxon>
        <taxon>Chitinibacteraceae</taxon>
        <taxon>Deefgea</taxon>
    </lineage>
</organism>
<sequence length="1105" mass="123799">MTTLSKELRNKLEATVKQAREVAERAAQAALEHLGVGEGALPAHLNDVQKVLRRKLRAHGRALGDVKHGDDTQEIQHLVWETAYEHWHRMLFARFLAESNMLMYEVGAPVSLAECEELVQDPDTSLGAKSGWELAGILAARMLPQVFKPASPVFDLVFAPEQQRELEKLLAALSSEVFQASDSLGWVYQFWQAKRKDDVNASGVKIGADELPAVTQLFTEPYMVDFLLHNSLGAWWVTRHPELPSPVPLTYLRTLDDGKPAAGEYEGWPQSLKDFTLLDPCCGSGHFLVAAFLMLVPMRMASEGLSAAQAVDAVLADNLHGLELDARCVEIAVFALALTAWRFSDESGNPLGARASMPAPNIACCGLKVAAKVEAWQALVPVDAPNAEHLRQGLAHLHATFAQAPLLGSLLDPAKVNKGDLFAANYHQLSDLLAQALASENAAFVNEDEEYRELALSAQGLLQAARLLESRYHLVITNVPYKNLNELCDDLRIFCAKMYPEVKGDLANVFLERCIELTKSSCSVHVVMPQNWLFLTSYKVQRSKLLLKQKWDFLARLGPGAFETISGEVVKAILLMLTKTEPSNDGRFFSVDTSQAITPLEKAFELTNQAMKKHSQIQQMKHPDQRIVLDKIAGHKLLNNYAGSFVGLQNGDTPQYLFSFWEVEFSSSKKSDWVFFQMPCEDATLYQGRYGILRWENGNGSLQASTQARIQGCEAWNKQGILVRLTKPCPSAVYSGNLYDQSSAAIIPKDPSHLAAIYLFCQSIDFFEELEKIDQKRNVTNATFVKVPFDLDYWLKVADEIYPLGLPKPYSDDPTQWIFHGHPKPSTDPLQVAVARLLGYQWPAETDAQMDLSDEAHAWIAESKLLNAFADDDGIVCLPAVRGEKSAADRLLDLLIAAWGDAWHPDVLNKLLKEANCEGKGLEVWLRDYFFEQHCKRFGHRPFVWQVWDGLKDGFSVLLNYHQLNQKTLERLIHTYLGDWIAGLDTADKAGDTDAQRRLNAALELKSKLEKILAGEAPYDIFVRWKPLAEQAIGWNPDLNDGVRMNIRPWMTAEVLRHNKAPKLNVKWEKDRGTDVESAPWFHVFKGERINNHHLTLAEKLAAKK</sequence>